<keyword evidence="2" id="KW-1185">Reference proteome</keyword>
<organism evidence="1 2">
    <name type="scientific">Calocera viscosa (strain TUFC12733)</name>
    <dbReference type="NCBI Taxonomy" id="1330018"/>
    <lineage>
        <taxon>Eukaryota</taxon>
        <taxon>Fungi</taxon>
        <taxon>Dikarya</taxon>
        <taxon>Basidiomycota</taxon>
        <taxon>Agaricomycotina</taxon>
        <taxon>Dacrymycetes</taxon>
        <taxon>Dacrymycetales</taxon>
        <taxon>Dacrymycetaceae</taxon>
        <taxon>Calocera</taxon>
    </lineage>
</organism>
<dbReference type="EMBL" id="KV417271">
    <property type="protein sequence ID" value="KZO99794.1"/>
    <property type="molecule type" value="Genomic_DNA"/>
</dbReference>
<evidence type="ECO:0000313" key="1">
    <source>
        <dbReference type="EMBL" id="KZO99794.1"/>
    </source>
</evidence>
<accession>A0A167QIL3</accession>
<reference evidence="1 2" key="1">
    <citation type="journal article" date="2016" name="Mol. Biol. Evol.">
        <title>Comparative Genomics of Early-Diverging Mushroom-Forming Fungi Provides Insights into the Origins of Lignocellulose Decay Capabilities.</title>
        <authorList>
            <person name="Nagy L.G."/>
            <person name="Riley R."/>
            <person name="Tritt A."/>
            <person name="Adam C."/>
            <person name="Daum C."/>
            <person name="Floudas D."/>
            <person name="Sun H."/>
            <person name="Yadav J.S."/>
            <person name="Pangilinan J."/>
            <person name="Larsson K.H."/>
            <person name="Matsuura K."/>
            <person name="Barry K."/>
            <person name="Labutti K."/>
            <person name="Kuo R."/>
            <person name="Ohm R.A."/>
            <person name="Bhattacharya S.S."/>
            <person name="Shirouzu T."/>
            <person name="Yoshinaga Y."/>
            <person name="Martin F.M."/>
            <person name="Grigoriev I.V."/>
            <person name="Hibbett D.S."/>
        </authorList>
    </citation>
    <scope>NUCLEOTIDE SEQUENCE [LARGE SCALE GENOMIC DNA]</scope>
    <source>
        <strain evidence="1 2">TUFC12733</strain>
    </source>
</reference>
<proteinExistence type="predicted"/>
<gene>
    <name evidence="1" type="ORF">CALVIDRAFT_534216</name>
</gene>
<protein>
    <submittedName>
        <fullName evidence="1">Uncharacterized protein</fullName>
    </submittedName>
</protein>
<name>A0A167QIL3_CALVF</name>
<sequence length="77" mass="8947">MRINLFEFQPRTPMRKSCLPRRTGISTTPSRLSRGWHLCPLGSVSRLRTTVGAELAAYQLMIWLLFLCEDLYLLFCL</sequence>
<dbReference type="Proteomes" id="UP000076738">
    <property type="component" value="Unassembled WGS sequence"/>
</dbReference>
<dbReference type="AlphaFoldDB" id="A0A167QIL3"/>
<evidence type="ECO:0000313" key="2">
    <source>
        <dbReference type="Proteomes" id="UP000076738"/>
    </source>
</evidence>